<name>A0A1G7WA12_9RHOO</name>
<dbReference type="OrthoDB" id="5298153at2"/>
<gene>
    <name evidence="2" type="ORF">SAMN05660652_00433</name>
</gene>
<sequence>MRCWKRSLSAFVAAFCAWLLCFGVAQAADISLRNPQLELTDDGYALSADFNINFNTRLEEVISKGVVLYFVIDFELTRSRWYWFDEVVLRRNRTIQLSYHALTRQYRLSTGSLHQGYATLDEALRVMARVRYWPVIDKGEVRSDKAYQAAVRMRLDLSQMPKTFQVSALSSRDWSLNSDWVRWGFMPAELASLAGDAK</sequence>
<keyword evidence="3" id="KW-1185">Reference proteome</keyword>
<evidence type="ECO:0008006" key="4">
    <source>
        <dbReference type="Google" id="ProtNLM"/>
    </source>
</evidence>
<dbReference type="Proteomes" id="UP000198607">
    <property type="component" value="Unassembled WGS sequence"/>
</dbReference>
<keyword evidence="1" id="KW-0732">Signal</keyword>
<dbReference type="STRING" id="83767.SAMN05660652_00433"/>
<feature type="signal peptide" evidence="1">
    <location>
        <begin position="1"/>
        <end position="27"/>
    </location>
</feature>
<dbReference type="Pfam" id="PF14334">
    <property type="entry name" value="DUF4390"/>
    <property type="match status" value="1"/>
</dbReference>
<reference evidence="2 3" key="1">
    <citation type="submission" date="2016-10" db="EMBL/GenBank/DDBJ databases">
        <authorList>
            <person name="de Groot N.N."/>
        </authorList>
    </citation>
    <scope>NUCLEOTIDE SEQUENCE [LARGE SCALE GENOMIC DNA]</scope>
    <source>
        <strain evidence="2 3">DSM 5885</strain>
    </source>
</reference>
<proteinExistence type="predicted"/>
<dbReference type="InterPro" id="IPR025500">
    <property type="entry name" value="DUF4390"/>
</dbReference>
<organism evidence="2 3">
    <name type="scientific">Propionivibrio dicarboxylicus</name>
    <dbReference type="NCBI Taxonomy" id="83767"/>
    <lineage>
        <taxon>Bacteria</taxon>
        <taxon>Pseudomonadati</taxon>
        <taxon>Pseudomonadota</taxon>
        <taxon>Betaproteobacteria</taxon>
        <taxon>Rhodocyclales</taxon>
        <taxon>Rhodocyclaceae</taxon>
        <taxon>Propionivibrio</taxon>
    </lineage>
</organism>
<evidence type="ECO:0000313" key="3">
    <source>
        <dbReference type="Proteomes" id="UP000198607"/>
    </source>
</evidence>
<accession>A0A1G7WA12</accession>
<evidence type="ECO:0000313" key="2">
    <source>
        <dbReference type="EMBL" id="SDG67910.1"/>
    </source>
</evidence>
<dbReference type="AlphaFoldDB" id="A0A1G7WA12"/>
<protein>
    <recommendedName>
        <fullName evidence="4">DUF4390 domain-containing protein</fullName>
    </recommendedName>
</protein>
<dbReference type="EMBL" id="FNCY01000001">
    <property type="protein sequence ID" value="SDG67910.1"/>
    <property type="molecule type" value="Genomic_DNA"/>
</dbReference>
<feature type="chain" id="PRO_5011724196" description="DUF4390 domain-containing protein" evidence="1">
    <location>
        <begin position="28"/>
        <end position="198"/>
    </location>
</feature>
<evidence type="ECO:0000256" key="1">
    <source>
        <dbReference type="SAM" id="SignalP"/>
    </source>
</evidence>